<evidence type="ECO:0000259" key="4">
    <source>
        <dbReference type="PROSITE" id="PS01124"/>
    </source>
</evidence>
<sequence>MQTTDSKLRPPSRPPTRRLRVGFLLADRFTLSAFANFVDVLRLAADDADRSRPILCDWAVLSQDMAPVRSSCAVKVQPDMRLRAAPRFDYIAVVGGLMGEGRALDPKAVDFLRAQAAAGVPLIGLCTGVFILHEAGLLDGYRACVNWFHYDEFVARFAGAQPVSDQIFVVDRDRLTCSGGQSTAHLAAHLVERHVGHSAATKSLSIMIIDEAKSGERPQPGLPSRREASDPVVRRALLRMQQHLETPETVPEIAAALEIGRRSLERRFRQDLGVSPSRAGLEMRLDHARGLLRRTGASVTDIALASGFCDAPHLIRAFKAEWGATPAEFRSKSID</sequence>
<dbReference type="Gene3D" id="1.10.10.60">
    <property type="entry name" value="Homeodomain-like"/>
    <property type="match status" value="1"/>
</dbReference>
<evidence type="ECO:0000313" key="6">
    <source>
        <dbReference type="Proteomes" id="UP000186684"/>
    </source>
</evidence>
<dbReference type="STRING" id="633194.SAMN05421759_10373"/>
<dbReference type="Proteomes" id="UP000186684">
    <property type="component" value="Unassembled WGS sequence"/>
</dbReference>
<dbReference type="SMART" id="SM00342">
    <property type="entry name" value="HTH_ARAC"/>
    <property type="match status" value="1"/>
</dbReference>
<keyword evidence="6" id="KW-1185">Reference proteome</keyword>
<dbReference type="CDD" id="cd03136">
    <property type="entry name" value="GATase1_AraC_ArgR_like"/>
    <property type="match status" value="1"/>
</dbReference>
<name>A0A1N7LQT8_9RHOB</name>
<keyword evidence="2" id="KW-0238">DNA-binding</keyword>
<evidence type="ECO:0000256" key="1">
    <source>
        <dbReference type="ARBA" id="ARBA00023015"/>
    </source>
</evidence>
<dbReference type="RefSeq" id="WP_076446561.1">
    <property type="nucleotide sequence ID" value="NZ_FTOQ01000003.1"/>
</dbReference>
<evidence type="ECO:0000256" key="2">
    <source>
        <dbReference type="ARBA" id="ARBA00023125"/>
    </source>
</evidence>
<evidence type="ECO:0000256" key="3">
    <source>
        <dbReference type="ARBA" id="ARBA00023163"/>
    </source>
</evidence>
<dbReference type="InterPro" id="IPR002818">
    <property type="entry name" value="DJ-1/PfpI"/>
</dbReference>
<dbReference type="PROSITE" id="PS00041">
    <property type="entry name" value="HTH_ARAC_FAMILY_1"/>
    <property type="match status" value="1"/>
</dbReference>
<dbReference type="Pfam" id="PF12833">
    <property type="entry name" value="HTH_18"/>
    <property type="match status" value="1"/>
</dbReference>
<accession>A0A1N7LQT8</accession>
<dbReference type="InterPro" id="IPR009057">
    <property type="entry name" value="Homeodomain-like_sf"/>
</dbReference>
<dbReference type="InterPro" id="IPR029062">
    <property type="entry name" value="Class_I_gatase-like"/>
</dbReference>
<reference evidence="6" key="1">
    <citation type="submission" date="2017-01" db="EMBL/GenBank/DDBJ databases">
        <authorList>
            <person name="Varghese N."/>
            <person name="Submissions S."/>
        </authorList>
    </citation>
    <scope>NUCLEOTIDE SEQUENCE [LARGE SCALE GENOMIC DNA]</scope>
    <source>
        <strain evidence="6">DSM 29430</strain>
    </source>
</reference>
<protein>
    <submittedName>
        <fullName evidence="5">Transcriptional regulator, AraC family with amidase-like domain</fullName>
    </submittedName>
</protein>
<dbReference type="InterPro" id="IPR052158">
    <property type="entry name" value="INH-QAR"/>
</dbReference>
<dbReference type="PANTHER" id="PTHR43130:SF3">
    <property type="entry name" value="HTH-TYPE TRANSCRIPTIONAL REGULATOR RV1931C"/>
    <property type="match status" value="1"/>
</dbReference>
<dbReference type="InterPro" id="IPR018060">
    <property type="entry name" value="HTH_AraC"/>
</dbReference>
<keyword evidence="3" id="KW-0804">Transcription</keyword>
<dbReference type="InterPro" id="IPR018062">
    <property type="entry name" value="HTH_AraC-typ_CS"/>
</dbReference>
<dbReference type="SUPFAM" id="SSF52317">
    <property type="entry name" value="Class I glutamine amidotransferase-like"/>
    <property type="match status" value="1"/>
</dbReference>
<organism evidence="5 6">
    <name type="scientific">Roseivivax lentus</name>
    <dbReference type="NCBI Taxonomy" id="633194"/>
    <lineage>
        <taxon>Bacteria</taxon>
        <taxon>Pseudomonadati</taxon>
        <taxon>Pseudomonadota</taxon>
        <taxon>Alphaproteobacteria</taxon>
        <taxon>Rhodobacterales</taxon>
        <taxon>Roseobacteraceae</taxon>
        <taxon>Roseivivax</taxon>
    </lineage>
</organism>
<dbReference type="PANTHER" id="PTHR43130">
    <property type="entry name" value="ARAC-FAMILY TRANSCRIPTIONAL REGULATOR"/>
    <property type="match status" value="1"/>
</dbReference>
<dbReference type="Gene3D" id="3.40.50.880">
    <property type="match status" value="1"/>
</dbReference>
<proteinExistence type="predicted"/>
<dbReference type="GO" id="GO:0003700">
    <property type="term" value="F:DNA-binding transcription factor activity"/>
    <property type="evidence" value="ECO:0007669"/>
    <property type="project" value="InterPro"/>
</dbReference>
<keyword evidence="1" id="KW-0805">Transcription regulation</keyword>
<feature type="domain" description="HTH araC/xylS-type" evidence="4">
    <location>
        <begin position="234"/>
        <end position="332"/>
    </location>
</feature>
<dbReference type="PROSITE" id="PS01124">
    <property type="entry name" value="HTH_ARAC_FAMILY_2"/>
    <property type="match status" value="1"/>
</dbReference>
<evidence type="ECO:0000313" key="5">
    <source>
        <dbReference type="EMBL" id="SIS76129.1"/>
    </source>
</evidence>
<dbReference type="SUPFAM" id="SSF46689">
    <property type="entry name" value="Homeodomain-like"/>
    <property type="match status" value="2"/>
</dbReference>
<dbReference type="EMBL" id="FTOQ01000003">
    <property type="protein sequence ID" value="SIS76129.1"/>
    <property type="molecule type" value="Genomic_DNA"/>
</dbReference>
<dbReference type="Pfam" id="PF01965">
    <property type="entry name" value="DJ-1_PfpI"/>
    <property type="match status" value="1"/>
</dbReference>
<dbReference type="OrthoDB" id="9793400at2"/>
<gene>
    <name evidence="5" type="ORF">SAMN05421759_10373</name>
</gene>
<dbReference type="GO" id="GO:0043565">
    <property type="term" value="F:sequence-specific DNA binding"/>
    <property type="evidence" value="ECO:0007669"/>
    <property type="project" value="InterPro"/>
</dbReference>
<dbReference type="AlphaFoldDB" id="A0A1N7LQT8"/>